<name>A0A2I0SFX2_9ACTN</name>
<feature type="compositionally biased region" description="Gly residues" evidence="1">
    <location>
        <begin position="202"/>
        <end position="214"/>
    </location>
</feature>
<feature type="compositionally biased region" description="Low complexity" evidence="1">
    <location>
        <begin position="161"/>
        <end position="186"/>
    </location>
</feature>
<feature type="signal peptide" evidence="2">
    <location>
        <begin position="1"/>
        <end position="25"/>
    </location>
</feature>
<dbReference type="OrthoDB" id="6717945at2"/>
<keyword evidence="4" id="KW-1185">Reference proteome</keyword>
<feature type="chain" id="PRO_5014112575" description="Nuclear transport factor 2 family protein" evidence="2">
    <location>
        <begin position="26"/>
        <end position="214"/>
    </location>
</feature>
<dbReference type="EMBL" id="PJOS01000095">
    <property type="protein sequence ID" value="PKT68838.1"/>
    <property type="molecule type" value="Genomic_DNA"/>
</dbReference>
<evidence type="ECO:0000313" key="3">
    <source>
        <dbReference type="EMBL" id="PKT68838.1"/>
    </source>
</evidence>
<proteinExistence type="predicted"/>
<sequence length="214" mass="22063">MRWTPVLLTALVVCALLGGAAGCGADDAHERGTAISASPVGTLLDETDEEGRLYREVDGKGAPEVAIEIQPDPAGGWDVRLTVRAFRFSPAGTPTVPVAGRGIAHLYVDGRTVARLRTAEHHLAGHLVPRGTHHVTARLYADDGTVWAVHGKPVESTADITASESAPAPAAPRAAPAEARRAVTARGRPPEMSGHGTETRTDGGGSPDPGGKAS</sequence>
<reference evidence="3 4" key="1">
    <citation type="submission" date="2017-12" db="EMBL/GenBank/DDBJ databases">
        <title>Streptomyces populusis sp. nov., a novel endophytic actinobacterium isolated from stems of Populus adenopoda Maxim.</title>
        <authorList>
            <person name="Wang Z."/>
        </authorList>
    </citation>
    <scope>NUCLEOTIDE SEQUENCE [LARGE SCALE GENOMIC DNA]</scope>
    <source>
        <strain evidence="3 4">A249</strain>
    </source>
</reference>
<feature type="region of interest" description="Disordered" evidence="1">
    <location>
        <begin position="158"/>
        <end position="214"/>
    </location>
</feature>
<dbReference type="RefSeq" id="WP_103553274.1">
    <property type="nucleotide sequence ID" value="NZ_JBHJSK010000030.1"/>
</dbReference>
<evidence type="ECO:0000256" key="2">
    <source>
        <dbReference type="SAM" id="SignalP"/>
    </source>
</evidence>
<dbReference type="Proteomes" id="UP000236178">
    <property type="component" value="Unassembled WGS sequence"/>
</dbReference>
<protein>
    <recommendedName>
        <fullName evidence="5">Nuclear transport factor 2 family protein</fullName>
    </recommendedName>
</protein>
<accession>A0A2I0SFX2</accession>
<evidence type="ECO:0008006" key="5">
    <source>
        <dbReference type="Google" id="ProtNLM"/>
    </source>
</evidence>
<dbReference type="PROSITE" id="PS51257">
    <property type="entry name" value="PROKAR_LIPOPROTEIN"/>
    <property type="match status" value="1"/>
</dbReference>
<keyword evidence="2" id="KW-0732">Signal</keyword>
<evidence type="ECO:0000313" key="4">
    <source>
        <dbReference type="Proteomes" id="UP000236178"/>
    </source>
</evidence>
<dbReference type="AlphaFoldDB" id="A0A2I0SFX2"/>
<gene>
    <name evidence="3" type="ORF">CW362_32945</name>
</gene>
<organism evidence="3 4">
    <name type="scientific">Streptomyces populi</name>
    <dbReference type="NCBI Taxonomy" id="2058924"/>
    <lineage>
        <taxon>Bacteria</taxon>
        <taxon>Bacillati</taxon>
        <taxon>Actinomycetota</taxon>
        <taxon>Actinomycetes</taxon>
        <taxon>Kitasatosporales</taxon>
        <taxon>Streptomycetaceae</taxon>
        <taxon>Streptomyces</taxon>
    </lineage>
</organism>
<evidence type="ECO:0000256" key="1">
    <source>
        <dbReference type="SAM" id="MobiDB-lite"/>
    </source>
</evidence>
<comment type="caution">
    <text evidence="3">The sequence shown here is derived from an EMBL/GenBank/DDBJ whole genome shotgun (WGS) entry which is preliminary data.</text>
</comment>